<reference evidence="4 5" key="1">
    <citation type="journal article" date="2024" name="Science">
        <title>Giant polyketide synthase enzymes in the biosynthesis of giant marine polyether toxins.</title>
        <authorList>
            <person name="Fallon T.R."/>
            <person name="Shende V.V."/>
            <person name="Wierzbicki I.H."/>
            <person name="Pendleton A.L."/>
            <person name="Watervoot N.F."/>
            <person name="Auber R.P."/>
            <person name="Gonzalez D.J."/>
            <person name="Wisecaver J.H."/>
            <person name="Moore B.S."/>
        </authorList>
    </citation>
    <scope>NUCLEOTIDE SEQUENCE [LARGE SCALE GENOMIC DNA]</scope>
    <source>
        <strain evidence="4 5">12B1</strain>
    </source>
</reference>
<evidence type="ECO:0000259" key="3">
    <source>
        <dbReference type="Pfam" id="PF01408"/>
    </source>
</evidence>
<keyword evidence="2" id="KW-0732">Signal</keyword>
<dbReference type="InterPro" id="IPR000683">
    <property type="entry name" value="Gfo/Idh/MocA-like_OxRdtase_N"/>
</dbReference>
<organism evidence="4 5">
    <name type="scientific">Prymnesium parvum</name>
    <name type="common">Toxic golden alga</name>
    <dbReference type="NCBI Taxonomy" id="97485"/>
    <lineage>
        <taxon>Eukaryota</taxon>
        <taxon>Haptista</taxon>
        <taxon>Haptophyta</taxon>
        <taxon>Prymnesiophyceae</taxon>
        <taxon>Prymnesiales</taxon>
        <taxon>Prymnesiaceae</taxon>
        <taxon>Prymnesium</taxon>
    </lineage>
</organism>
<keyword evidence="1" id="KW-0560">Oxidoreductase</keyword>
<accession>A0AB34K8N8</accession>
<protein>
    <recommendedName>
        <fullName evidence="3">Gfo/Idh/MocA-like oxidoreductase N-terminal domain-containing protein</fullName>
    </recommendedName>
</protein>
<dbReference type="EMBL" id="JBGBPQ010000001">
    <property type="protein sequence ID" value="KAL1529231.1"/>
    <property type="molecule type" value="Genomic_DNA"/>
</dbReference>
<dbReference type="PANTHER" id="PTHR42840">
    <property type="entry name" value="NAD(P)-BINDING ROSSMANN-FOLD SUPERFAMILY PROTEIN-RELATED"/>
    <property type="match status" value="1"/>
</dbReference>
<feature type="domain" description="Gfo/Idh/MocA-like oxidoreductase N-terminal" evidence="3">
    <location>
        <begin position="102"/>
        <end position="179"/>
    </location>
</feature>
<proteinExistence type="predicted"/>
<sequence>MRPPLLLPLLALCDASLLHTPGTLAPPRAIPRCSLRASSKCDVVVVGAGVPKRGMGWYHAKQILDGDTPSAALSAVVEPWFLGPGADSPPGATFATWAEETRKRGVAFCKSIGEVPPPEGARMALISGRTADNPRLLREVIEAGCTAVYLEKPGAPTVAELEEMRAFAAKRNVPVFMGYNKNVTPYVIKALEEAKKVAGSTTTYVHNNAYNEDELPECFERNAEGMLKNMAIHELAILATYWGVTTDTIASVEVDKDFSRCLTLTGPSGKEFTDFSRVGFTITTKEGTSVTLKIDRCGDAGGSGNSMAIVSKDGKEIATTVTPDEELTEKTAAQAKADPEMMPYFFLQHDDYITLKERTAKHVLEGKPGTPEGIATIDIAVEALKVAEYLTPLLTEALQ</sequence>
<evidence type="ECO:0000256" key="2">
    <source>
        <dbReference type="SAM" id="SignalP"/>
    </source>
</evidence>
<dbReference type="AlphaFoldDB" id="A0AB34K8N8"/>
<keyword evidence="5" id="KW-1185">Reference proteome</keyword>
<gene>
    <name evidence="4" type="ORF">AB1Y20_000186</name>
</gene>
<comment type="caution">
    <text evidence="4">The sequence shown here is derived from an EMBL/GenBank/DDBJ whole genome shotgun (WGS) entry which is preliminary data.</text>
</comment>
<evidence type="ECO:0000313" key="4">
    <source>
        <dbReference type="EMBL" id="KAL1529231.1"/>
    </source>
</evidence>
<dbReference type="GO" id="GO:0000166">
    <property type="term" value="F:nucleotide binding"/>
    <property type="evidence" value="ECO:0007669"/>
    <property type="project" value="InterPro"/>
</dbReference>
<dbReference type="Proteomes" id="UP001515480">
    <property type="component" value="Unassembled WGS sequence"/>
</dbReference>
<feature type="signal peptide" evidence="2">
    <location>
        <begin position="1"/>
        <end position="25"/>
    </location>
</feature>
<dbReference type="PANTHER" id="PTHR42840:SF3">
    <property type="entry name" value="BINDING ROSSMANN FOLD OXIDOREDUCTASE, PUTATIVE (AFU_ORTHOLOGUE AFUA_2G10240)-RELATED"/>
    <property type="match status" value="1"/>
</dbReference>
<dbReference type="GO" id="GO:0006740">
    <property type="term" value="P:NADPH regeneration"/>
    <property type="evidence" value="ECO:0007669"/>
    <property type="project" value="TreeGrafter"/>
</dbReference>
<dbReference type="InterPro" id="IPR036291">
    <property type="entry name" value="NAD(P)-bd_dom_sf"/>
</dbReference>
<feature type="chain" id="PRO_5044201974" description="Gfo/Idh/MocA-like oxidoreductase N-terminal domain-containing protein" evidence="2">
    <location>
        <begin position="26"/>
        <end position="399"/>
    </location>
</feature>
<dbReference type="GO" id="GO:0005737">
    <property type="term" value="C:cytoplasm"/>
    <property type="evidence" value="ECO:0007669"/>
    <property type="project" value="TreeGrafter"/>
</dbReference>
<name>A0AB34K8N8_PRYPA</name>
<dbReference type="GO" id="GO:0016491">
    <property type="term" value="F:oxidoreductase activity"/>
    <property type="evidence" value="ECO:0007669"/>
    <property type="project" value="UniProtKB-KW"/>
</dbReference>
<dbReference type="Gene3D" id="3.40.50.720">
    <property type="entry name" value="NAD(P)-binding Rossmann-like Domain"/>
    <property type="match status" value="1"/>
</dbReference>
<evidence type="ECO:0000313" key="5">
    <source>
        <dbReference type="Proteomes" id="UP001515480"/>
    </source>
</evidence>
<evidence type="ECO:0000256" key="1">
    <source>
        <dbReference type="ARBA" id="ARBA00023002"/>
    </source>
</evidence>
<dbReference type="Pfam" id="PF01408">
    <property type="entry name" value="GFO_IDH_MocA"/>
    <property type="match status" value="1"/>
</dbReference>
<dbReference type="SUPFAM" id="SSF51735">
    <property type="entry name" value="NAD(P)-binding Rossmann-fold domains"/>
    <property type="match status" value="1"/>
</dbReference>